<organism evidence="4 5">
    <name type="scientific">Candidatus Thiodubiliella endoseptemdiera</name>
    <dbReference type="NCBI Taxonomy" id="2738886"/>
    <lineage>
        <taxon>Bacteria</taxon>
        <taxon>Pseudomonadati</taxon>
        <taxon>Pseudomonadota</taxon>
        <taxon>Gammaproteobacteria</taxon>
        <taxon>Candidatus Pseudothioglobaceae</taxon>
        <taxon>Candidatus Thiodubiliella</taxon>
    </lineage>
</organism>
<dbReference type="Proteomes" id="UP000568751">
    <property type="component" value="Unassembled WGS sequence"/>
</dbReference>
<sequence>MKKTELILSLSEQSTTLLKAEVKTCVDTILLTITDGIVSGEGVEIRGFGSFAKKHKKARIGINPRTGEKTQVGAKNMPFFKPGQSLKEVVNN</sequence>
<dbReference type="SUPFAM" id="SSF47729">
    <property type="entry name" value="IHF-like DNA-binding proteins"/>
    <property type="match status" value="1"/>
</dbReference>
<dbReference type="GO" id="GO:0030527">
    <property type="term" value="F:structural constituent of chromatin"/>
    <property type="evidence" value="ECO:0007669"/>
    <property type="project" value="InterPro"/>
</dbReference>
<dbReference type="InterPro" id="IPR020816">
    <property type="entry name" value="Histone-like_DNA-bd_CS"/>
</dbReference>
<comment type="similarity">
    <text evidence="1 3">Belongs to the bacterial histone-like protein family.</text>
</comment>
<dbReference type="GO" id="GO:0003677">
    <property type="term" value="F:DNA binding"/>
    <property type="evidence" value="ECO:0007669"/>
    <property type="project" value="UniProtKB-KW"/>
</dbReference>
<evidence type="ECO:0000256" key="1">
    <source>
        <dbReference type="ARBA" id="ARBA00010529"/>
    </source>
</evidence>
<dbReference type="Gene3D" id="4.10.520.10">
    <property type="entry name" value="IHF-like DNA-binding proteins"/>
    <property type="match status" value="1"/>
</dbReference>
<dbReference type="RefSeq" id="WP_369151770.1">
    <property type="nucleotide sequence ID" value="NZ_OZ156463.1"/>
</dbReference>
<dbReference type="AlphaFoldDB" id="A0A853EYR9"/>
<dbReference type="PROSITE" id="PS00045">
    <property type="entry name" value="HISTONE_LIKE"/>
    <property type="match status" value="1"/>
</dbReference>
<dbReference type="GO" id="GO:0005829">
    <property type="term" value="C:cytosol"/>
    <property type="evidence" value="ECO:0007669"/>
    <property type="project" value="TreeGrafter"/>
</dbReference>
<dbReference type="SMART" id="SM00411">
    <property type="entry name" value="BHL"/>
    <property type="match status" value="1"/>
</dbReference>
<dbReference type="InterPro" id="IPR000119">
    <property type="entry name" value="Hist_DNA-bd"/>
</dbReference>
<dbReference type="Pfam" id="PF00216">
    <property type="entry name" value="Bac_DNA_binding"/>
    <property type="match status" value="1"/>
</dbReference>
<evidence type="ECO:0000313" key="5">
    <source>
        <dbReference type="Proteomes" id="UP000568751"/>
    </source>
</evidence>
<dbReference type="CDD" id="cd13836">
    <property type="entry name" value="IHF_B"/>
    <property type="match status" value="1"/>
</dbReference>
<gene>
    <name evidence="4" type="ORF">H0A76_00770</name>
</gene>
<keyword evidence="2" id="KW-0238">DNA-binding</keyword>
<comment type="caution">
    <text evidence="4">The sequence shown here is derived from an EMBL/GenBank/DDBJ whole genome shotgun (WGS) entry which is preliminary data.</text>
</comment>
<evidence type="ECO:0000256" key="3">
    <source>
        <dbReference type="RuleBase" id="RU003939"/>
    </source>
</evidence>
<dbReference type="PANTHER" id="PTHR33175:SF5">
    <property type="entry name" value="INTEGRATION HOST FACTOR SUBUNIT BETA"/>
    <property type="match status" value="1"/>
</dbReference>
<dbReference type="EMBL" id="JACCHT010000001">
    <property type="protein sequence ID" value="NYT26562.1"/>
    <property type="molecule type" value="Genomic_DNA"/>
</dbReference>
<accession>A0A853EYR9</accession>
<dbReference type="PANTHER" id="PTHR33175">
    <property type="entry name" value="DNA-BINDING PROTEIN HU"/>
    <property type="match status" value="1"/>
</dbReference>
<proteinExistence type="inferred from homology"/>
<reference evidence="4 5" key="1">
    <citation type="submission" date="2020-05" db="EMBL/GenBank/DDBJ databases">
        <title>Horizontal transmission and recombination maintain forever young bacterial symbiont genomes.</title>
        <authorList>
            <person name="Russell S.L."/>
            <person name="Pepper-Tunick E."/>
            <person name="Svedberg J."/>
            <person name="Byrne A."/>
            <person name="Ruelas Castillo J."/>
            <person name="Vollmers C."/>
            <person name="Beinart R.A."/>
            <person name="Corbett-Detig R."/>
        </authorList>
    </citation>
    <scope>NUCLEOTIDE SEQUENCE [LARGE SCALE GENOMIC DNA]</scope>
    <source>
        <strain evidence="4">455</strain>
    </source>
</reference>
<protein>
    <submittedName>
        <fullName evidence="4">Integration host factor subunit beta</fullName>
    </submittedName>
</protein>
<dbReference type="InterPro" id="IPR010992">
    <property type="entry name" value="IHF-like_DNA-bd_dom_sf"/>
</dbReference>
<dbReference type="PRINTS" id="PR01727">
    <property type="entry name" value="DNABINDINGHU"/>
</dbReference>
<evidence type="ECO:0000313" key="4">
    <source>
        <dbReference type="EMBL" id="NYT26562.1"/>
    </source>
</evidence>
<evidence type="ECO:0000256" key="2">
    <source>
        <dbReference type="ARBA" id="ARBA00023125"/>
    </source>
</evidence>
<name>A0A853EYR9_9GAMM</name>